<feature type="region of interest" description="Disordered" evidence="1">
    <location>
        <begin position="255"/>
        <end position="297"/>
    </location>
</feature>
<name>A0A6A6Z123_9PEZI</name>
<feature type="region of interest" description="Disordered" evidence="1">
    <location>
        <begin position="103"/>
        <end position="126"/>
    </location>
</feature>
<sequence length="609" mass="66053">MTAAAAYWIALERARLLRRAVEIEGALQMRTKHWRAVAGGGGMRVARAVARRGGAGSLAAVEEDGAEGLARKPGGNSEESCTQTGRCADGLGPQVARGSLGKRRWALGPPSSNQAPRPPAVNERVPPAAGTASLALSRLGVRDEGTACALKLAEACLAAALPAAAGPRREAEGALELPAANVNGMLAGGITTTRAARHAVPSPQSTRTPQPSAATRARHDFGGGRDRNNPHPTLHTLADAWHAATLPGRTCNLPTLKNAAARPPASSNCQYQNQRPQNRPPPRSWPRSHAPSRVDGAQPPAHRLVFVCHAVYRRWVSAVGLSPPLQRAHAHDARQQAVASGHRAGCHAIPLPSTRMGDRRQAAGRCRRPLFRRQPKNLERVERQEKQAAEAGLRALEPRFCSVVAHPWRYAADGETSLETSIMHACKPAAPESCPYGSAHPRCWPPRLQPDASCLEEDRWGQEDGRERHLEHRSGLWRWRYAVFAAANVLVAKGWHFESAHKPWSISWSLASHAPPSTGRGRPSLRGVRLDAAIPGPPIWDPMMTQPCGWDPRDARGVVRLTFKGPSSRRTPSTIGRRYRNRALQDRNLLPFCSQQQQAGSSKNTRLRL</sequence>
<evidence type="ECO:0000313" key="3">
    <source>
        <dbReference type="Proteomes" id="UP000504636"/>
    </source>
</evidence>
<feature type="region of interest" description="Disordered" evidence="1">
    <location>
        <begin position="194"/>
        <end position="234"/>
    </location>
</feature>
<evidence type="ECO:0000313" key="4">
    <source>
        <dbReference type="RefSeq" id="XP_033581765.1"/>
    </source>
</evidence>
<reference evidence="2 4" key="1">
    <citation type="journal article" date="2020" name="Stud. Mycol.">
        <title>101 Dothideomycetes genomes: a test case for predicting lifestyles and emergence of pathogens.</title>
        <authorList>
            <person name="Haridas S."/>
            <person name="Albert R."/>
            <person name="Binder M."/>
            <person name="Bloem J."/>
            <person name="Labutti K."/>
            <person name="Salamov A."/>
            <person name="Andreopoulos B."/>
            <person name="Baker S."/>
            <person name="Barry K."/>
            <person name="Bills G."/>
            <person name="Bluhm B."/>
            <person name="Cannon C."/>
            <person name="Castanera R."/>
            <person name="Culley D."/>
            <person name="Daum C."/>
            <person name="Ezra D."/>
            <person name="Gonzalez J."/>
            <person name="Henrissat B."/>
            <person name="Kuo A."/>
            <person name="Liang C."/>
            <person name="Lipzen A."/>
            <person name="Lutzoni F."/>
            <person name="Magnuson J."/>
            <person name="Mondo S."/>
            <person name="Nolan M."/>
            <person name="Ohm R."/>
            <person name="Pangilinan J."/>
            <person name="Park H.-J."/>
            <person name="Ramirez L."/>
            <person name="Alfaro M."/>
            <person name="Sun H."/>
            <person name="Tritt A."/>
            <person name="Yoshinaga Y."/>
            <person name="Zwiers L.-H."/>
            <person name="Turgeon B."/>
            <person name="Goodwin S."/>
            <person name="Spatafora J."/>
            <person name="Crous P."/>
            <person name="Grigoriev I."/>
        </authorList>
    </citation>
    <scope>NUCLEOTIDE SEQUENCE</scope>
    <source>
        <strain evidence="2 4">CBS 304.34</strain>
    </source>
</reference>
<reference evidence="4" key="2">
    <citation type="submission" date="2020-04" db="EMBL/GenBank/DDBJ databases">
        <authorList>
            <consortium name="NCBI Genome Project"/>
        </authorList>
    </citation>
    <scope>NUCLEOTIDE SEQUENCE</scope>
    <source>
        <strain evidence="4">CBS 304.34</strain>
    </source>
</reference>
<dbReference type="Proteomes" id="UP000504636">
    <property type="component" value="Unplaced"/>
</dbReference>
<evidence type="ECO:0000256" key="1">
    <source>
        <dbReference type="SAM" id="MobiDB-lite"/>
    </source>
</evidence>
<dbReference type="EMBL" id="MU003694">
    <property type="protein sequence ID" value="KAF2814801.1"/>
    <property type="molecule type" value="Genomic_DNA"/>
</dbReference>
<protein>
    <submittedName>
        <fullName evidence="2 4">Uncharacterized protein</fullName>
    </submittedName>
</protein>
<feature type="compositionally biased region" description="Basic and acidic residues" evidence="1">
    <location>
        <begin position="217"/>
        <end position="229"/>
    </location>
</feature>
<feature type="compositionally biased region" description="Low complexity" evidence="1">
    <location>
        <begin position="201"/>
        <end position="212"/>
    </location>
</feature>
<evidence type="ECO:0000313" key="2">
    <source>
        <dbReference type="EMBL" id="KAF2814801.1"/>
    </source>
</evidence>
<gene>
    <name evidence="2 4" type="ORF">BDZ99DRAFT_515576</name>
</gene>
<accession>A0A6A6Z123</accession>
<dbReference type="AlphaFoldDB" id="A0A6A6Z123"/>
<organism evidence="2">
    <name type="scientific">Mytilinidion resinicola</name>
    <dbReference type="NCBI Taxonomy" id="574789"/>
    <lineage>
        <taxon>Eukaryota</taxon>
        <taxon>Fungi</taxon>
        <taxon>Dikarya</taxon>
        <taxon>Ascomycota</taxon>
        <taxon>Pezizomycotina</taxon>
        <taxon>Dothideomycetes</taxon>
        <taxon>Pleosporomycetidae</taxon>
        <taxon>Mytilinidiales</taxon>
        <taxon>Mytilinidiaceae</taxon>
        <taxon>Mytilinidion</taxon>
    </lineage>
</organism>
<reference evidence="4" key="3">
    <citation type="submission" date="2025-04" db="UniProtKB">
        <authorList>
            <consortium name="RefSeq"/>
        </authorList>
    </citation>
    <scope>IDENTIFICATION</scope>
    <source>
        <strain evidence="4">CBS 304.34</strain>
    </source>
</reference>
<dbReference type="GeneID" id="54465877"/>
<proteinExistence type="predicted"/>
<feature type="region of interest" description="Disordered" evidence="1">
    <location>
        <begin position="65"/>
        <end position="88"/>
    </location>
</feature>
<dbReference type="RefSeq" id="XP_033581765.1">
    <property type="nucleotide sequence ID" value="XM_033724984.1"/>
</dbReference>
<keyword evidence="3" id="KW-1185">Reference proteome</keyword>